<keyword evidence="1" id="KW-0812">Transmembrane</keyword>
<protein>
    <submittedName>
        <fullName evidence="2">Cation efflux pump</fullName>
    </submittedName>
</protein>
<keyword evidence="1" id="KW-1133">Transmembrane helix</keyword>
<evidence type="ECO:0000313" key="2">
    <source>
        <dbReference type="EMBL" id="EJW96406.1"/>
    </source>
</evidence>
<dbReference type="AlphaFoldDB" id="J9FN81"/>
<sequence length="61" mass="7172">MGDTLVPSVINLVSMWVVRIGLALILVPQMGLKGLWTAMCIELCFRGMVYLFRFYRRRWLH</sequence>
<feature type="transmembrane region" description="Helical" evidence="1">
    <location>
        <begin position="34"/>
        <end position="55"/>
    </location>
</feature>
<accession>J9FN81</accession>
<dbReference type="EMBL" id="AMCI01005295">
    <property type="protein sequence ID" value="EJW96406.1"/>
    <property type="molecule type" value="Genomic_DNA"/>
</dbReference>
<feature type="transmembrane region" description="Helical" evidence="1">
    <location>
        <begin position="9"/>
        <end position="28"/>
    </location>
</feature>
<reference evidence="2" key="1">
    <citation type="journal article" date="2012" name="PLoS ONE">
        <title>Gene sets for utilization of primary and secondary nutrition supplies in the distal gut of endangered iberian lynx.</title>
        <authorList>
            <person name="Alcaide M."/>
            <person name="Messina E."/>
            <person name="Richter M."/>
            <person name="Bargiela R."/>
            <person name="Peplies J."/>
            <person name="Huws S.A."/>
            <person name="Newbold C.J."/>
            <person name="Golyshin P.N."/>
            <person name="Simon M.A."/>
            <person name="Lopez G."/>
            <person name="Yakimov M.M."/>
            <person name="Ferrer M."/>
        </authorList>
    </citation>
    <scope>NUCLEOTIDE SEQUENCE</scope>
</reference>
<keyword evidence="1" id="KW-0472">Membrane</keyword>
<proteinExistence type="predicted"/>
<gene>
    <name evidence="2" type="ORF">EVA_15488</name>
</gene>
<name>J9FN81_9ZZZZ</name>
<organism evidence="2">
    <name type="scientific">gut metagenome</name>
    <dbReference type="NCBI Taxonomy" id="749906"/>
    <lineage>
        <taxon>unclassified sequences</taxon>
        <taxon>metagenomes</taxon>
        <taxon>organismal metagenomes</taxon>
    </lineage>
</organism>
<evidence type="ECO:0000256" key="1">
    <source>
        <dbReference type="SAM" id="Phobius"/>
    </source>
</evidence>
<comment type="caution">
    <text evidence="2">The sequence shown here is derived from an EMBL/GenBank/DDBJ whole genome shotgun (WGS) entry which is preliminary data.</text>
</comment>